<name>A0A835Z0E4_9STRA</name>
<dbReference type="PANTHER" id="PTHR14950">
    <property type="entry name" value="DICER-RELATED"/>
    <property type="match status" value="1"/>
</dbReference>
<gene>
    <name evidence="3" type="ORF">JKP88DRAFT_263865</name>
</gene>
<organism evidence="3 4">
    <name type="scientific">Tribonema minus</name>
    <dbReference type="NCBI Taxonomy" id="303371"/>
    <lineage>
        <taxon>Eukaryota</taxon>
        <taxon>Sar</taxon>
        <taxon>Stramenopiles</taxon>
        <taxon>Ochrophyta</taxon>
        <taxon>PX clade</taxon>
        <taxon>Xanthophyceae</taxon>
        <taxon>Tribonematales</taxon>
        <taxon>Tribonemataceae</taxon>
        <taxon>Tribonema</taxon>
    </lineage>
</organism>
<dbReference type="EMBL" id="JAFCMP010000379">
    <property type="protein sequence ID" value="KAG5180604.1"/>
    <property type="molecule type" value="Genomic_DNA"/>
</dbReference>
<dbReference type="GO" id="GO:0004525">
    <property type="term" value="F:ribonuclease III activity"/>
    <property type="evidence" value="ECO:0007669"/>
    <property type="project" value="InterPro"/>
</dbReference>
<dbReference type="GO" id="GO:0006396">
    <property type="term" value="P:RNA processing"/>
    <property type="evidence" value="ECO:0007669"/>
    <property type="project" value="InterPro"/>
</dbReference>
<dbReference type="AlphaFoldDB" id="A0A835Z0E4"/>
<keyword evidence="1" id="KW-0378">Hydrolase</keyword>
<evidence type="ECO:0000256" key="1">
    <source>
        <dbReference type="ARBA" id="ARBA00022801"/>
    </source>
</evidence>
<dbReference type="InterPro" id="IPR036389">
    <property type="entry name" value="RNase_III_sf"/>
</dbReference>
<proteinExistence type="predicted"/>
<feature type="domain" description="RNase III" evidence="2">
    <location>
        <begin position="392"/>
        <end position="518"/>
    </location>
</feature>
<dbReference type="Gene3D" id="1.10.1520.10">
    <property type="entry name" value="Ribonuclease III domain"/>
    <property type="match status" value="1"/>
</dbReference>
<accession>A0A835Z0E4</accession>
<dbReference type="CDD" id="cd00593">
    <property type="entry name" value="RIBOc"/>
    <property type="match status" value="1"/>
</dbReference>
<dbReference type="Pfam" id="PF14622">
    <property type="entry name" value="Ribonucleas_3_3"/>
    <property type="match status" value="1"/>
</dbReference>
<protein>
    <recommendedName>
        <fullName evidence="2">RNase III domain-containing protein</fullName>
    </recommendedName>
</protein>
<dbReference type="OrthoDB" id="416741at2759"/>
<dbReference type="Proteomes" id="UP000664859">
    <property type="component" value="Unassembled WGS sequence"/>
</dbReference>
<sequence>MPASLRWRCTRAAASTSSTSMAQFSSARRCCRSPRRVGSGSCGPIPRMRLIRHLACLAAVVLIDEYRTSITCPQVRAPLHRIASGSRVSRCANARPDIPVDAQCTVAAIDRDHAGAPRPTSGSIRTRASACLRCCCCCGVDIITGQGNYGWRVYEGTRFTNNDPSKSGMSYIRPIYEFCHASDTSSTCNGKAFTGDCIIGGRREVNGLVPNFNFNYYSSANSLARTTQKGPRNASRVAATTMVTDSGQLEVRGAAWLALVQELEPVVLNDQRHFASRSWHSKLNALYVLQQKGMRHCKQNGIASVTIPAFVCKTDATSGTILLKPLIEVFGGPKTLWHKGSLSIMHGSITHPWSPLNRDGNLRKMNTYSRHKQHIRAQAQQDEDVKALQQLVPAAEAALRYTFSNKLLLLQALTHRSYCNENRTATGDNDALEWLGDSVLQHAISDWLYNSFAERSVHKLTDLRQQFVDTTACADYASRLGLPDMMRTGHGQATRGTNTKVSADCFEAVLGAMYLDSRSMSPDAPFVPIFRVLADVIPAFTGARDSTASSIQLLMNRAHRLSQASCSSLEADAAALAFATAVKGCIDALDEFRHQCLPDSQLGDTSAQASRISIQGVAASVSDATASYTTEPSPGPGPQENARDVFDALEYVVHVLITGPRGSHVRNELVTRHQQQLQQLWERLNYVLHCAERCCSFDDEQHECIRSWQQLTRRDTGDGSGG</sequence>
<evidence type="ECO:0000259" key="2">
    <source>
        <dbReference type="PROSITE" id="PS50142"/>
    </source>
</evidence>
<evidence type="ECO:0000313" key="3">
    <source>
        <dbReference type="EMBL" id="KAG5180604.1"/>
    </source>
</evidence>
<evidence type="ECO:0000313" key="4">
    <source>
        <dbReference type="Proteomes" id="UP000664859"/>
    </source>
</evidence>
<comment type="caution">
    <text evidence="3">The sequence shown here is derived from an EMBL/GenBank/DDBJ whole genome shotgun (WGS) entry which is preliminary data.</text>
</comment>
<dbReference type="SUPFAM" id="SSF69065">
    <property type="entry name" value="RNase III domain-like"/>
    <property type="match status" value="1"/>
</dbReference>
<dbReference type="PROSITE" id="PS50142">
    <property type="entry name" value="RNASE_3_2"/>
    <property type="match status" value="1"/>
</dbReference>
<reference evidence="3" key="1">
    <citation type="submission" date="2021-02" db="EMBL/GenBank/DDBJ databases">
        <title>First Annotated Genome of the Yellow-green Alga Tribonema minus.</title>
        <authorList>
            <person name="Mahan K.M."/>
        </authorList>
    </citation>
    <scope>NUCLEOTIDE SEQUENCE</scope>
    <source>
        <strain evidence="3">UTEX B ZZ1240</strain>
    </source>
</reference>
<keyword evidence="4" id="KW-1185">Reference proteome</keyword>
<dbReference type="SMART" id="SM00535">
    <property type="entry name" value="RIBOc"/>
    <property type="match status" value="1"/>
</dbReference>
<dbReference type="InterPro" id="IPR000999">
    <property type="entry name" value="RNase_III_dom"/>
</dbReference>